<organism evidence="1 2">
    <name type="scientific">Halanaerobium salsuginis</name>
    <dbReference type="NCBI Taxonomy" id="29563"/>
    <lineage>
        <taxon>Bacteria</taxon>
        <taxon>Bacillati</taxon>
        <taxon>Bacillota</taxon>
        <taxon>Clostridia</taxon>
        <taxon>Halanaerobiales</taxon>
        <taxon>Halanaerobiaceae</taxon>
        <taxon>Halanaerobium</taxon>
    </lineage>
</organism>
<dbReference type="STRING" id="29563.SAMN02983006_01590"/>
<evidence type="ECO:0000313" key="1">
    <source>
        <dbReference type="EMBL" id="SFL60977.1"/>
    </source>
</evidence>
<protein>
    <submittedName>
        <fullName evidence="1">Uncharacterized protein</fullName>
    </submittedName>
</protein>
<evidence type="ECO:0000313" key="2">
    <source>
        <dbReference type="Proteomes" id="UP000199006"/>
    </source>
</evidence>
<gene>
    <name evidence="1" type="ORF">SAMN02983006_01590</name>
</gene>
<proteinExistence type="predicted"/>
<dbReference type="Proteomes" id="UP000199006">
    <property type="component" value="Unassembled WGS sequence"/>
</dbReference>
<dbReference type="EMBL" id="FOTI01000020">
    <property type="protein sequence ID" value="SFL60977.1"/>
    <property type="molecule type" value="Genomic_DNA"/>
</dbReference>
<reference evidence="1 2" key="1">
    <citation type="submission" date="2016-10" db="EMBL/GenBank/DDBJ databases">
        <authorList>
            <person name="de Groot N.N."/>
        </authorList>
    </citation>
    <scope>NUCLEOTIDE SEQUENCE [LARGE SCALE GENOMIC DNA]</scope>
    <source>
        <strain evidence="1 2">ATCC 51327</strain>
    </source>
</reference>
<sequence>MLIKFQKNLLLIFGLLIIILLNLVGNPALAREFNSEIDFVEYIYHEYSIENFAVVYQNFVPELKAILTKEEYLKFQQKNFSKYELEYKDIEVGSSSQINQQQIASEFTYTAEVSSNKPKFYAVEVKYLLEFNRFGRREKETDKKVYVQQTESGYQLFWDPEPILGESEAAEDE</sequence>
<accession>A0A1I4J414</accession>
<keyword evidence="2" id="KW-1185">Reference proteome</keyword>
<dbReference type="AlphaFoldDB" id="A0A1I4J414"/>
<name>A0A1I4J414_9FIRM</name>
<dbReference type="RefSeq" id="WP_089861697.1">
    <property type="nucleotide sequence ID" value="NZ_FOTI01000020.1"/>
</dbReference>
<dbReference type="OrthoDB" id="2111741at2"/>